<comment type="caution">
    <text evidence="1">The sequence shown here is derived from an EMBL/GenBank/DDBJ whole genome shotgun (WGS) entry which is preliminary data.</text>
</comment>
<organism evidence="1 2">
    <name type="scientific">Mytilus galloprovincialis</name>
    <name type="common">Mediterranean mussel</name>
    <dbReference type="NCBI Taxonomy" id="29158"/>
    <lineage>
        <taxon>Eukaryota</taxon>
        <taxon>Metazoa</taxon>
        <taxon>Spiralia</taxon>
        <taxon>Lophotrochozoa</taxon>
        <taxon>Mollusca</taxon>
        <taxon>Bivalvia</taxon>
        <taxon>Autobranchia</taxon>
        <taxon>Pteriomorphia</taxon>
        <taxon>Mytilida</taxon>
        <taxon>Mytiloidea</taxon>
        <taxon>Mytilidae</taxon>
        <taxon>Mytilinae</taxon>
        <taxon>Mytilus</taxon>
    </lineage>
</organism>
<evidence type="ECO:0000313" key="1">
    <source>
        <dbReference type="EMBL" id="VDI42200.1"/>
    </source>
</evidence>
<proteinExistence type="predicted"/>
<dbReference type="EMBL" id="UYJE01005987">
    <property type="protein sequence ID" value="VDI42200.1"/>
    <property type="molecule type" value="Genomic_DNA"/>
</dbReference>
<sequence>MQTDGIPIEHRVNTRIMSFAQSISQVVPEDSGDVNKDTLKRGVSQIEMNKGMASNSDNMNRYQDFFLENQEDLEDTTPTPIPQRQQQCCDNPNMTQADEHTQMCQNCGAQKMKPRFEHQPDGEQKTTCDAPLKRKKGQFCKSKPGNGGCCWRHSKQPRQLEEEEIIPVEGKMVVKETMKTLRQIAKDEGVKGVSRKNKEALVKLIEEKTARKFARQEVFSKKQLKALAKNRGLTKYSHLKRDDLIHLVEEDIKNAPVEDEIKVTDRRQALNDVFGTVVIEPAKQHDVTTFLKVSRSTVTATIADGLVQKKGLKVYLVLLAEMVKTNPATGENTYVTPYFRSALTTLTQSSDLELEITFMMEKVKENMSKYMREGSGWTFGHIEKLEIHLSKFKPLKGGSFIPTPSALAKKKAIVNVKNEDDRCFQWAVLAALHHEEVDQKNPNRVAQYKKWVDELKFEGIDFPVSLGAIDKFERQNPAINVNVFGFDGVKKGEDGEEDLQVYPSRYRRIRAPST</sequence>
<keyword evidence="2" id="KW-1185">Reference proteome</keyword>
<accession>A0A8B6F174</accession>
<evidence type="ECO:0000313" key="2">
    <source>
        <dbReference type="Proteomes" id="UP000596742"/>
    </source>
</evidence>
<name>A0A8B6F174_MYTGA</name>
<protein>
    <recommendedName>
        <fullName evidence="3">Rho termination factor N-terminal domain-containing protein</fullName>
    </recommendedName>
</protein>
<gene>
    <name evidence="1" type="ORF">MGAL_10B047424</name>
</gene>
<evidence type="ECO:0008006" key="3">
    <source>
        <dbReference type="Google" id="ProtNLM"/>
    </source>
</evidence>
<dbReference type="OrthoDB" id="6213179at2759"/>
<dbReference type="PANTHER" id="PTHR31511">
    <property type="entry name" value="PROTEIN CBG23764"/>
    <property type="match status" value="1"/>
</dbReference>
<dbReference type="AlphaFoldDB" id="A0A8B6F174"/>
<dbReference type="PANTHER" id="PTHR31511:SF12">
    <property type="entry name" value="RHO TERMINATION FACTOR N-TERMINAL DOMAIN-CONTAINING PROTEIN"/>
    <property type="match status" value="1"/>
</dbReference>
<dbReference type="Proteomes" id="UP000596742">
    <property type="component" value="Unassembled WGS sequence"/>
</dbReference>
<reference evidence="1" key="1">
    <citation type="submission" date="2018-11" db="EMBL/GenBank/DDBJ databases">
        <authorList>
            <person name="Alioto T."/>
            <person name="Alioto T."/>
        </authorList>
    </citation>
    <scope>NUCLEOTIDE SEQUENCE</scope>
</reference>